<name>W9XF81_9EURO</name>
<dbReference type="Gene3D" id="3.10.129.10">
    <property type="entry name" value="Hotdog Thioesterase"/>
    <property type="match status" value="2"/>
</dbReference>
<gene>
    <name evidence="3" type="ORF">A1O1_09245</name>
</gene>
<feature type="domain" description="MaoC-like" evidence="1">
    <location>
        <begin position="176"/>
        <end position="278"/>
    </location>
</feature>
<dbReference type="InterPro" id="IPR002539">
    <property type="entry name" value="MaoC-like_dom"/>
</dbReference>
<dbReference type="STRING" id="1182541.W9XF81"/>
<dbReference type="HOGENOM" id="CLU_040078_3_0_1"/>
<dbReference type="GO" id="GO:0006635">
    <property type="term" value="P:fatty acid beta-oxidation"/>
    <property type="evidence" value="ECO:0007669"/>
    <property type="project" value="TreeGrafter"/>
</dbReference>
<comment type="caution">
    <text evidence="3">The sequence shown here is derived from an EMBL/GenBank/DDBJ whole genome shotgun (WGS) entry which is preliminary data.</text>
</comment>
<reference evidence="3 4" key="1">
    <citation type="submission" date="2013-03" db="EMBL/GenBank/DDBJ databases">
        <title>The Genome Sequence of Capronia coronata CBS 617.96.</title>
        <authorList>
            <consortium name="The Broad Institute Genomics Platform"/>
            <person name="Cuomo C."/>
            <person name="de Hoog S."/>
            <person name="Gorbushina A."/>
            <person name="Walker B."/>
            <person name="Young S.K."/>
            <person name="Zeng Q."/>
            <person name="Gargeya S."/>
            <person name="Fitzgerald M."/>
            <person name="Haas B."/>
            <person name="Abouelleil A."/>
            <person name="Allen A.W."/>
            <person name="Alvarado L."/>
            <person name="Arachchi H.M."/>
            <person name="Berlin A.M."/>
            <person name="Chapman S.B."/>
            <person name="Gainer-Dewar J."/>
            <person name="Goldberg J."/>
            <person name="Griggs A."/>
            <person name="Gujja S."/>
            <person name="Hansen M."/>
            <person name="Howarth C."/>
            <person name="Imamovic A."/>
            <person name="Ireland A."/>
            <person name="Larimer J."/>
            <person name="McCowan C."/>
            <person name="Murphy C."/>
            <person name="Pearson M."/>
            <person name="Poon T.W."/>
            <person name="Priest M."/>
            <person name="Roberts A."/>
            <person name="Saif S."/>
            <person name="Shea T."/>
            <person name="Sisk P."/>
            <person name="Sykes S."/>
            <person name="Wortman J."/>
            <person name="Nusbaum C."/>
            <person name="Birren B."/>
        </authorList>
    </citation>
    <scope>NUCLEOTIDE SEQUENCE [LARGE SCALE GENOMIC DNA]</scope>
    <source>
        <strain evidence="3 4">CBS 617.96</strain>
    </source>
</reference>
<feature type="domain" description="Peroxisomal multifunctional enzyme type 2-like N-terminal" evidence="2">
    <location>
        <begin position="19"/>
        <end position="155"/>
    </location>
</feature>
<dbReference type="Pfam" id="PF22622">
    <property type="entry name" value="MFE-2_hydrat-2_N"/>
    <property type="match status" value="1"/>
</dbReference>
<accession>W9XF81</accession>
<dbReference type="GO" id="GO:0004300">
    <property type="term" value="F:enoyl-CoA hydratase activity"/>
    <property type="evidence" value="ECO:0007669"/>
    <property type="project" value="TreeGrafter"/>
</dbReference>
<dbReference type="eggNOG" id="KOG1206">
    <property type="taxonomic scope" value="Eukaryota"/>
</dbReference>
<dbReference type="GeneID" id="19164090"/>
<dbReference type="GO" id="GO:0044594">
    <property type="term" value="F:17-beta-hydroxysteroid dehydrogenase (NAD+) activity"/>
    <property type="evidence" value="ECO:0007669"/>
    <property type="project" value="TreeGrafter"/>
</dbReference>
<dbReference type="Proteomes" id="UP000019484">
    <property type="component" value="Unassembled WGS sequence"/>
</dbReference>
<dbReference type="AlphaFoldDB" id="W9XF81"/>
<dbReference type="InterPro" id="IPR029069">
    <property type="entry name" value="HotDog_dom_sf"/>
</dbReference>
<dbReference type="PANTHER" id="PTHR13078">
    <property type="entry name" value="PEROXISOMAL MULTIFUNCTIONAL ENZYME TYPE 2-RELATED"/>
    <property type="match status" value="1"/>
</dbReference>
<dbReference type="RefSeq" id="XP_007728291.1">
    <property type="nucleotide sequence ID" value="XM_007730101.1"/>
</dbReference>
<evidence type="ECO:0000313" key="3">
    <source>
        <dbReference type="EMBL" id="EXJ78843.1"/>
    </source>
</evidence>
<evidence type="ECO:0000259" key="2">
    <source>
        <dbReference type="Pfam" id="PF22622"/>
    </source>
</evidence>
<dbReference type="OrthoDB" id="60204at2759"/>
<proteinExistence type="predicted"/>
<evidence type="ECO:0000259" key="1">
    <source>
        <dbReference type="Pfam" id="PF01575"/>
    </source>
</evidence>
<protein>
    <submittedName>
        <fullName evidence="3">Uncharacterized protein</fullName>
    </submittedName>
</protein>
<dbReference type="EMBL" id="AMWN01000011">
    <property type="protein sequence ID" value="EXJ78843.1"/>
    <property type="molecule type" value="Genomic_DNA"/>
</dbReference>
<evidence type="ECO:0000313" key="4">
    <source>
        <dbReference type="Proteomes" id="UP000019484"/>
    </source>
</evidence>
<dbReference type="SUPFAM" id="SSF54637">
    <property type="entry name" value="Thioesterase/thiol ester dehydrase-isomerase"/>
    <property type="match status" value="2"/>
</dbReference>
<dbReference type="GO" id="GO:0005777">
    <property type="term" value="C:peroxisome"/>
    <property type="evidence" value="ECO:0007669"/>
    <property type="project" value="TreeGrafter"/>
</dbReference>
<dbReference type="Pfam" id="PF01575">
    <property type="entry name" value="MaoC_dehydratas"/>
    <property type="match status" value="1"/>
</dbReference>
<keyword evidence="4" id="KW-1185">Reference proteome</keyword>
<dbReference type="InterPro" id="IPR054357">
    <property type="entry name" value="MFE-2_N"/>
</dbReference>
<organism evidence="3 4">
    <name type="scientific">Capronia coronata CBS 617.96</name>
    <dbReference type="NCBI Taxonomy" id="1182541"/>
    <lineage>
        <taxon>Eukaryota</taxon>
        <taxon>Fungi</taxon>
        <taxon>Dikarya</taxon>
        <taxon>Ascomycota</taxon>
        <taxon>Pezizomycotina</taxon>
        <taxon>Eurotiomycetes</taxon>
        <taxon>Chaetothyriomycetidae</taxon>
        <taxon>Chaetothyriales</taxon>
        <taxon>Herpotrichiellaceae</taxon>
        <taxon>Capronia</taxon>
    </lineage>
</organism>
<sequence length="321" mass="35326">MGGPGVGFELPSKKVSWLKRDVLLFNISIGCTADEPHFLYEGHPKFAPFPTLPLALAFKGDSQEVIDFYSGQTITSIPGCPTLDPVRLVDGQRLIRFLKPLPTTSAGRSFELREKVLGVYDKGKAGTVVETEQRLVDAETGEAYTQIIGSLFYVGQGGWNGPRGPKAADLSPPRDKSPDGSFIIHVSPLAAHLYRLNGDYNPLHATPEPGRLMGYGGIIVHGVTAYQMVAHVLLKELCGSDPANIKEFQAKFSGPVCPGDQLKVDYWKVGSDGEEWEEIRFLTTGLHDREVRLRDGRVLLRTQLSKKGDDEAVMRWREAHA</sequence>
<dbReference type="GO" id="GO:0003857">
    <property type="term" value="F:(3S)-3-hydroxyacyl-CoA dehydrogenase (NAD+) activity"/>
    <property type="evidence" value="ECO:0007669"/>
    <property type="project" value="TreeGrafter"/>
</dbReference>
<dbReference type="PANTHER" id="PTHR13078:SF57">
    <property type="entry name" value="DEHYDRATASE, PUTATIVE (AFU_ORTHOLOGUE AFUA_5G00640)-RELATED"/>
    <property type="match status" value="1"/>
</dbReference>